<organism evidence="1 2">
    <name type="scientific">Mannheimia pernigra</name>
    <dbReference type="NCBI Taxonomy" id="111844"/>
    <lineage>
        <taxon>Bacteria</taxon>
        <taxon>Pseudomonadati</taxon>
        <taxon>Pseudomonadota</taxon>
        <taxon>Gammaproteobacteria</taxon>
        <taxon>Pasteurellales</taxon>
        <taxon>Pasteurellaceae</taxon>
        <taxon>Mannheimia</taxon>
    </lineage>
</organism>
<protein>
    <submittedName>
        <fullName evidence="1">Type II toxin-antitoxin system RelE/ParE family toxin</fullName>
    </submittedName>
</protein>
<accession>A0A7D5DX18</accession>
<dbReference type="Gene3D" id="3.30.2310.20">
    <property type="entry name" value="RelE-like"/>
    <property type="match status" value="1"/>
</dbReference>
<sequence>MKVDYIVQWSNEAEEQLNEKADYIAEQSSREIANNFFDNIKETTEKLSYIAGAYNDGKFHKFPISKSRKPHSVRFIVVGDFVLISEFIPAGKND</sequence>
<evidence type="ECO:0000313" key="1">
    <source>
        <dbReference type="EMBL" id="QLB41261.1"/>
    </source>
</evidence>
<reference evidence="1 2" key="1">
    <citation type="submission" date="2020-06" db="EMBL/GenBank/DDBJ databases">
        <title>Mannheimia pernigra sp. nov. isolated from bovine respiratory tract.</title>
        <authorList>
            <person name="Kuhnert P."/>
            <person name="Akarsu-Egger H."/>
        </authorList>
    </citation>
    <scope>NUCLEOTIDE SEQUENCE [LARGE SCALE GENOMIC DNA]</scope>
    <source>
        <strain evidence="1 2">BNO311</strain>
    </source>
</reference>
<dbReference type="AlphaFoldDB" id="A0A7D5DX18"/>
<dbReference type="InterPro" id="IPR035093">
    <property type="entry name" value="RelE/ParE_toxin_dom_sf"/>
</dbReference>
<proteinExistence type="predicted"/>
<evidence type="ECO:0000313" key="2">
    <source>
        <dbReference type="Proteomes" id="UP000509660"/>
    </source>
</evidence>
<dbReference type="RefSeq" id="WP_176810357.1">
    <property type="nucleotide sequence ID" value="NZ_CP055306.1"/>
</dbReference>
<keyword evidence="2" id="KW-1185">Reference proteome</keyword>
<name>A0A7D5DX18_9PAST</name>
<dbReference type="Proteomes" id="UP000509660">
    <property type="component" value="Chromosome"/>
</dbReference>
<gene>
    <name evidence="1" type="ORF">HV559_00830</name>
</gene>
<dbReference type="EMBL" id="CP055306">
    <property type="protein sequence ID" value="QLB41261.1"/>
    <property type="molecule type" value="Genomic_DNA"/>
</dbReference>